<evidence type="ECO:0000313" key="3">
    <source>
        <dbReference type="Proteomes" id="UP000648873"/>
    </source>
</evidence>
<reference evidence="2 3" key="1">
    <citation type="journal article" date="2020" name="ISME J.">
        <title>Comparative genomics reveals insights into cyanobacterial evolution and habitat adaptation.</title>
        <authorList>
            <person name="Chen M.Y."/>
            <person name="Teng W.K."/>
            <person name="Zhao L."/>
            <person name="Hu C.X."/>
            <person name="Zhou Y.K."/>
            <person name="Han B.P."/>
            <person name="Song L.R."/>
            <person name="Shu W.S."/>
        </authorList>
    </citation>
    <scope>NUCLEOTIDE SEQUENCE [LARGE SCALE GENOMIC DNA]</scope>
    <source>
        <strain evidence="2 3">FACHB-1342</strain>
    </source>
</reference>
<protein>
    <submittedName>
        <fullName evidence="2">Class I SAM-dependent methyltransferase</fullName>
    </submittedName>
</protein>
<dbReference type="SUPFAM" id="SSF53335">
    <property type="entry name" value="S-adenosyl-L-methionine-dependent methyltransferases"/>
    <property type="match status" value="1"/>
</dbReference>
<accession>A0ABR8GBF9</accession>
<proteinExistence type="predicted"/>
<dbReference type="EMBL" id="JACJSV010000026">
    <property type="protein sequence ID" value="MBD2600649.1"/>
    <property type="molecule type" value="Genomic_DNA"/>
</dbReference>
<dbReference type="CDD" id="cd02440">
    <property type="entry name" value="AdoMet_MTases"/>
    <property type="match status" value="1"/>
</dbReference>
<dbReference type="RefSeq" id="WP_002736571.1">
    <property type="nucleotide sequence ID" value="NZ_JACJSV010000026.1"/>
</dbReference>
<organism evidence="2 3">
    <name type="scientific">Microcystis viridis FACHB-1342</name>
    <dbReference type="NCBI Taxonomy" id="2692900"/>
    <lineage>
        <taxon>Bacteria</taxon>
        <taxon>Bacillati</taxon>
        <taxon>Cyanobacteriota</taxon>
        <taxon>Cyanophyceae</taxon>
        <taxon>Oscillatoriophycideae</taxon>
        <taxon>Chroococcales</taxon>
        <taxon>Microcystaceae</taxon>
        <taxon>Microcystis</taxon>
    </lineage>
</organism>
<feature type="domain" description="Methyltransferase" evidence="1">
    <location>
        <begin position="55"/>
        <end position="149"/>
    </location>
</feature>
<name>A0ABR8GBF9_MICVR</name>
<comment type="caution">
    <text evidence="2">The sequence shown here is derived from an EMBL/GenBank/DDBJ whole genome shotgun (WGS) entry which is preliminary data.</text>
</comment>
<keyword evidence="3" id="KW-1185">Reference proteome</keyword>
<dbReference type="GO" id="GO:0008168">
    <property type="term" value="F:methyltransferase activity"/>
    <property type="evidence" value="ECO:0007669"/>
    <property type="project" value="UniProtKB-KW"/>
</dbReference>
<dbReference type="InterPro" id="IPR029063">
    <property type="entry name" value="SAM-dependent_MTases_sf"/>
</dbReference>
<dbReference type="Gene3D" id="3.40.50.150">
    <property type="entry name" value="Vaccinia Virus protein VP39"/>
    <property type="match status" value="1"/>
</dbReference>
<keyword evidence="2" id="KW-0808">Transferase</keyword>
<dbReference type="GO" id="GO:0032259">
    <property type="term" value="P:methylation"/>
    <property type="evidence" value="ECO:0007669"/>
    <property type="project" value="UniProtKB-KW"/>
</dbReference>
<dbReference type="Pfam" id="PF13649">
    <property type="entry name" value="Methyltransf_25"/>
    <property type="match status" value="1"/>
</dbReference>
<dbReference type="InterPro" id="IPR041698">
    <property type="entry name" value="Methyltransf_25"/>
</dbReference>
<dbReference type="Proteomes" id="UP000648873">
    <property type="component" value="Unassembled WGS sequence"/>
</dbReference>
<evidence type="ECO:0000259" key="1">
    <source>
        <dbReference type="Pfam" id="PF13649"/>
    </source>
</evidence>
<keyword evidence="2" id="KW-0489">Methyltransferase</keyword>
<gene>
    <name evidence="2" type="ORF">H6G40_10420</name>
</gene>
<evidence type="ECO:0000313" key="2">
    <source>
        <dbReference type="EMBL" id="MBD2600649.1"/>
    </source>
</evidence>
<sequence>MKLQTENKKPESQYEKNQDFNLINRYLHSLRYKNLVQTINNFQVNTSRQGKIIKILDIGSGFGRTFSTLDEKFNIDYWGIELFKEWHETACERYGEKNNFHNILGSALDREVYSRIPEPDIVTALETFEHLPERDLVRLIEFLADTVKPQLLIASVPVEIGPIIWIKNIGSFITGYARNGFARGYTLEETFWAGLYQLDKLPVHGRGEGVADHKGFDHRWLTQTIRQNFKILEIRKFPFNFLPASLATSLFIVAVTRE</sequence>